<dbReference type="PRINTS" id="PR01210">
    <property type="entry name" value="GGTRANSPTASE"/>
</dbReference>
<keyword evidence="2" id="KW-0808">Transferase</keyword>
<feature type="region of interest" description="Disordered" evidence="5">
    <location>
        <begin position="500"/>
        <end position="520"/>
    </location>
</feature>
<dbReference type="InterPro" id="IPR051792">
    <property type="entry name" value="GGT_bact"/>
</dbReference>
<evidence type="ECO:0000256" key="5">
    <source>
        <dbReference type="SAM" id="MobiDB-lite"/>
    </source>
</evidence>
<reference evidence="6 7" key="1">
    <citation type="journal article" date="2015" name="Genome Announc.">
        <title>Draft Genome Sequence of Filamentous Marine Cyanobacterium Lyngbya confervoides Strain BDU141951.</title>
        <authorList>
            <person name="Chandrababunaidu M.M."/>
            <person name="Sen D."/>
            <person name="Tripathy S."/>
        </authorList>
    </citation>
    <scope>NUCLEOTIDE SEQUENCE [LARGE SCALE GENOMIC DNA]</scope>
    <source>
        <strain evidence="6 7">BDU141951</strain>
    </source>
</reference>
<dbReference type="PANTHER" id="PTHR43199:SF1">
    <property type="entry name" value="GLUTATHIONE HYDROLASE PROENZYME"/>
    <property type="match status" value="1"/>
</dbReference>
<accession>A0ABD4SZB9</accession>
<dbReference type="EMBL" id="JTHE03000015">
    <property type="protein sequence ID" value="MCM1981649.1"/>
    <property type="molecule type" value="Genomic_DNA"/>
</dbReference>
<dbReference type="GO" id="GO:0016787">
    <property type="term" value="F:hydrolase activity"/>
    <property type="evidence" value="ECO:0007669"/>
    <property type="project" value="UniProtKB-KW"/>
</dbReference>
<proteinExistence type="inferred from homology"/>
<organism evidence="6 7">
    <name type="scientific">Lyngbya confervoides BDU141951</name>
    <dbReference type="NCBI Taxonomy" id="1574623"/>
    <lineage>
        <taxon>Bacteria</taxon>
        <taxon>Bacillati</taxon>
        <taxon>Cyanobacteriota</taxon>
        <taxon>Cyanophyceae</taxon>
        <taxon>Oscillatoriophycideae</taxon>
        <taxon>Oscillatoriales</taxon>
        <taxon>Microcoleaceae</taxon>
        <taxon>Lyngbya</taxon>
    </lineage>
</organism>
<dbReference type="SUPFAM" id="SSF56235">
    <property type="entry name" value="N-terminal nucleophile aminohydrolases (Ntn hydrolases)"/>
    <property type="match status" value="1"/>
</dbReference>
<dbReference type="PANTHER" id="PTHR43199">
    <property type="entry name" value="GLUTATHIONE HYDROLASE"/>
    <property type="match status" value="1"/>
</dbReference>
<name>A0ABD4SZB9_9CYAN</name>
<evidence type="ECO:0000256" key="4">
    <source>
        <dbReference type="ARBA" id="ARBA00023145"/>
    </source>
</evidence>
<protein>
    <submittedName>
        <fullName evidence="6">Gamma-glutamyltransferase family protein</fullName>
    </submittedName>
</protein>
<keyword evidence="4" id="KW-0865">Zymogen</keyword>
<gene>
    <name evidence="6" type="ORF">QQ91_0002230</name>
</gene>
<evidence type="ECO:0000313" key="6">
    <source>
        <dbReference type="EMBL" id="MCM1981649.1"/>
    </source>
</evidence>
<dbReference type="Proteomes" id="UP000031561">
    <property type="component" value="Unassembled WGS sequence"/>
</dbReference>
<evidence type="ECO:0000313" key="7">
    <source>
        <dbReference type="Proteomes" id="UP000031561"/>
    </source>
</evidence>
<keyword evidence="3" id="KW-0378">Hydrolase</keyword>
<comment type="similarity">
    <text evidence="1">Belongs to the gamma-glutamyltransferase family.</text>
</comment>
<evidence type="ECO:0000256" key="2">
    <source>
        <dbReference type="ARBA" id="ARBA00022679"/>
    </source>
</evidence>
<dbReference type="GO" id="GO:0016740">
    <property type="term" value="F:transferase activity"/>
    <property type="evidence" value="ECO:0007669"/>
    <property type="project" value="UniProtKB-KW"/>
</dbReference>
<dbReference type="RefSeq" id="WP_166279476.1">
    <property type="nucleotide sequence ID" value="NZ_JTHE03000015.1"/>
</dbReference>
<sequence>MVRVAIAAGSQIAADAGAAMATQGGNAVDAALAAALVSMSTDLGVMALGASGFITLWPAGSAPVVIDAYAEMPGREARPGSLGQSSTEVWFNYGGGIRNIVGHGTVATPGIFKGLGMASEQYGQLPWATVVEPALTWASRGFPLTGGAAEYLAHTHEAIFGWHPSSYAALHHPDGRCLQAGETVHIPGLARSLQEIAVQGASTMYTGDLGQRIAAEIQAHGGLLSATDLAAYEAIARSPITIRCGPWRIATNPPPAIGGACLGAMLLLRDRPPILSWDTGAIQAWITIQQAVLDYRSQCLDGVIDNAAEVQRLLDLARQGHLSLQSPSTIHISTVDSEGLACSISASAGYGSGVLVPDTGIWLNNSLGEVDLHPQGLQELSPGDRLSSNMAPTVARHDDGTVLAIGSPGASRITTAIAQVLSNYIHLHMSLEEAIDHPRIHIEQFEGVPAIALENRLRIEAVQGWKLRYFPGHSMYFGGVQAAQMQVNGKLNAVADPRRTGGIAVTPAENSRSGDAPRMT</sequence>
<dbReference type="InterPro" id="IPR043137">
    <property type="entry name" value="GGT_ssub_C"/>
</dbReference>
<evidence type="ECO:0000256" key="1">
    <source>
        <dbReference type="ARBA" id="ARBA00009381"/>
    </source>
</evidence>
<dbReference type="InterPro" id="IPR029055">
    <property type="entry name" value="Ntn_hydrolases_N"/>
</dbReference>
<dbReference type="Pfam" id="PF01019">
    <property type="entry name" value="G_glu_transpept"/>
    <property type="match status" value="1"/>
</dbReference>
<dbReference type="AlphaFoldDB" id="A0ABD4SZB9"/>
<keyword evidence="7" id="KW-1185">Reference proteome</keyword>
<evidence type="ECO:0000256" key="3">
    <source>
        <dbReference type="ARBA" id="ARBA00022801"/>
    </source>
</evidence>
<comment type="caution">
    <text evidence="6">The sequence shown here is derived from an EMBL/GenBank/DDBJ whole genome shotgun (WGS) entry which is preliminary data.</text>
</comment>
<dbReference type="Gene3D" id="3.60.20.40">
    <property type="match status" value="1"/>
</dbReference>